<protein>
    <submittedName>
        <fullName evidence="3">DUF3619 family protein</fullName>
    </submittedName>
</protein>
<keyword evidence="2" id="KW-1133">Transmembrane helix</keyword>
<name>A0A6C2CKZ4_9RHOO</name>
<dbReference type="RefSeq" id="WP_148580202.1">
    <property type="nucleotide sequence ID" value="NZ_JAVEUW010000023.1"/>
</dbReference>
<feature type="transmembrane region" description="Helical" evidence="2">
    <location>
        <begin position="68"/>
        <end position="86"/>
    </location>
</feature>
<keyword evidence="4" id="KW-1185">Reference proteome</keyword>
<comment type="caution">
    <text evidence="3">The sequence shown here is derived from an EMBL/GenBank/DDBJ whole genome shotgun (WGS) entry which is preliminary data.</text>
</comment>
<evidence type="ECO:0000256" key="1">
    <source>
        <dbReference type="SAM" id="MobiDB-lite"/>
    </source>
</evidence>
<keyword evidence="2" id="KW-0472">Membrane</keyword>
<dbReference type="Pfam" id="PF12279">
    <property type="entry name" value="DUF3619"/>
    <property type="match status" value="1"/>
</dbReference>
<reference evidence="3 4" key="1">
    <citation type="submission" date="2019-01" db="EMBL/GenBank/DDBJ databases">
        <title>Zoogloea oleivorans genome sequencing and assembly.</title>
        <authorList>
            <person name="Tancsics A."/>
            <person name="Farkas M."/>
            <person name="Kriszt B."/>
            <person name="Maroti G."/>
            <person name="Horvath B."/>
        </authorList>
    </citation>
    <scope>NUCLEOTIDE SEQUENCE [LARGE SCALE GENOMIC DNA]</scope>
    <source>
        <strain evidence="3 4">Buc</strain>
    </source>
</reference>
<dbReference type="Proteomes" id="UP000389128">
    <property type="component" value="Unassembled WGS sequence"/>
</dbReference>
<organism evidence="3 4">
    <name type="scientific">Zoogloea oleivorans</name>
    <dbReference type="NCBI Taxonomy" id="1552750"/>
    <lineage>
        <taxon>Bacteria</taxon>
        <taxon>Pseudomonadati</taxon>
        <taxon>Pseudomonadota</taxon>
        <taxon>Betaproteobacteria</taxon>
        <taxon>Rhodocyclales</taxon>
        <taxon>Zoogloeaceae</taxon>
        <taxon>Zoogloea</taxon>
    </lineage>
</organism>
<gene>
    <name evidence="3" type="ORF">ETQ85_16600</name>
</gene>
<keyword evidence="2" id="KW-0812">Transmembrane</keyword>
<dbReference type="AlphaFoldDB" id="A0A6C2CKZ4"/>
<dbReference type="InterPro" id="IPR022064">
    <property type="entry name" value="DUF3619"/>
</dbReference>
<evidence type="ECO:0000313" key="3">
    <source>
        <dbReference type="EMBL" id="TYC54784.1"/>
    </source>
</evidence>
<sequence>MNDQDFHRRVRQHLNTSARNTSPSVSLNLHEARQKALERQKVAVRGLSVAGLGQILSEHIRPRGKTTLALLFVLLLALGSGFLGHLQHTADLEEVDSALLADDLPIDAYLDRGFDAWVQNNSPE</sequence>
<accession>A0A6C2CKZ4</accession>
<feature type="region of interest" description="Disordered" evidence="1">
    <location>
        <begin position="1"/>
        <end position="23"/>
    </location>
</feature>
<evidence type="ECO:0000256" key="2">
    <source>
        <dbReference type="SAM" id="Phobius"/>
    </source>
</evidence>
<evidence type="ECO:0000313" key="4">
    <source>
        <dbReference type="Proteomes" id="UP000389128"/>
    </source>
</evidence>
<proteinExistence type="predicted"/>
<feature type="compositionally biased region" description="Polar residues" evidence="1">
    <location>
        <begin position="13"/>
        <end position="23"/>
    </location>
</feature>
<dbReference type="EMBL" id="SDKK01000016">
    <property type="protein sequence ID" value="TYC54784.1"/>
    <property type="molecule type" value="Genomic_DNA"/>
</dbReference>
<dbReference type="OrthoDB" id="8562153at2"/>